<feature type="compositionally biased region" description="Acidic residues" evidence="6">
    <location>
        <begin position="85"/>
        <end position="96"/>
    </location>
</feature>
<feature type="compositionally biased region" description="Acidic residues" evidence="6">
    <location>
        <begin position="243"/>
        <end position="252"/>
    </location>
</feature>
<accession>A0A5C3FCV4</accession>
<dbReference type="GO" id="GO:0005730">
    <property type="term" value="C:nucleolus"/>
    <property type="evidence" value="ECO:0007669"/>
    <property type="project" value="UniProtKB-SubCell"/>
</dbReference>
<feature type="compositionally biased region" description="Basic and acidic residues" evidence="6">
    <location>
        <begin position="123"/>
        <end position="169"/>
    </location>
</feature>
<dbReference type="AlphaFoldDB" id="A0A5C3FCV4"/>
<keyword evidence="3 5" id="KW-0175">Coiled coil</keyword>
<dbReference type="OrthoDB" id="10263597at2759"/>
<evidence type="ECO:0000259" key="7">
    <source>
        <dbReference type="Pfam" id="PF03914"/>
    </source>
</evidence>
<feature type="compositionally biased region" description="Low complexity" evidence="6">
    <location>
        <begin position="1"/>
        <end position="16"/>
    </location>
</feature>
<evidence type="ECO:0000256" key="4">
    <source>
        <dbReference type="ARBA" id="ARBA00023242"/>
    </source>
</evidence>
<evidence type="ECO:0000313" key="9">
    <source>
        <dbReference type="EMBL" id="SPO42263.1"/>
    </source>
</evidence>
<feature type="region of interest" description="Disordered" evidence="6">
    <location>
        <begin position="272"/>
        <end position="374"/>
    </location>
</feature>
<feature type="domain" description="CCAAT-binding factor" evidence="7">
    <location>
        <begin position="885"/>
        <end position="1080"/>
    </location>
</feature>
<keyword evidence="4" id="KW-0539">Nucleus</keyword>
<feature type="domain" description="Nucleolar complex-associated protein 3 N-terminal" evidence="8">
    <location>
        <begin position="428"/>
        <end position="561"/>
    </location>
</feature>
<dbReference type="InterPro" id="IPR011501">
    <property type="entry name" value="Noc3_N"/>
</dbReference>
<dbReference type="InterPro" id="IPR016903">
    <property type="entry name" value="Nucleolar_cplx-assoc_3"/>
</dbReference>
<reference evidence="9 10" key="1">
    <citation type="submission" date="2018-03" db="EMBL/GenBank/DDBJ databases">
        <authorList>
            <person name="Guldener U."/>
        </authorList>
    </citation>
    <scope>NUCLEOTIDE SEQUENCE [LARGE SCALE GENOMIC DNA]</scope>
    <source>
        <strain evidence="9 10">DAOM196992</strain>
    </source>
</reference>
<evidence type="ECO:0000259" key="8">
    <source>
        <dbReference type="Pfam" id="PF07540"/>
    </source>
</evidence>
<feature type="compositionally biased region" description="Acidic residues" evidence="6">
    <location>
        <begin position="293"/>
        <end position="302"/>
    </location>
</feature>
<feature type="region of interest" description="Disordered" evidence="6">
    <location>
        <begin position="674"/>
        <end position="724"/>
    </location>
</feature>
<comment type="subcellular location">
    <subcellularLocation>
        <location evidence="1">Nucleus</location>
        <location evidence="1">Nucleolus</location>
    </subcellularLocation>
</comment>
<sequence length="1092" mass="121812">MPPKRSAAPKKAASAKTGFKAQSKARNVQSKASLKKQKSKQQQRRPRDRESGAAGDGEEGDSDEESAISDYADSDEVSQVSSDDDRQDDGDDDAATDDEHADAPRAKKPKTVAASSFAFLTNLEKDKSKPLTKKEENKLHAKRNKNDKLELAEAKKRIKAEQHAARLREQEEEEAEEEGLSDLSGMSDLDEEDDDLDQQSIGSEDWEEHSDVSEGEAVEQSDDERSDEPTIAAKGKKRKAGQDDDDEGDDDEARVLERLRKRKAREELEALKAKEANRNKRLPIRTADGQIVEADESSDDDANTAPDARPEHRDGDDDMDGLDEDDGDDDAEEAAHKDSRAVHAPLREDSPSSSQAAEEIEARARANATPHSSMLHSTRFNLTAPYEICLLGFTPPSAAAAVKGKAKAQAKAEANAAAARRMQMIQLARNQIASLASQIVADPEVSLNLLRRLAVFSERTVQPPPEQVAQIKMEQAQYKKLVAKHGGVAPAGATPPRPLKVQIDPAIRQLSLLSILAVLLDILPGYRIRSLSEKEQEEQVGQEVARRREYEQGLVSTYRDFLELCEQEVKDRDSPLHASALRCLTTLATRATHFNYRDNVLQCVVARMSRRRWGKDEESCYEALVEVVREDRQGAVSYEVVRLIHRMTKERRFKVNSRVLDILLELRLKDELGTKRASTETASDPVKEAEKERQERERKRIQNKVGKGKATPKEVRKGLGQHLSKKQSKKMKELKAIEAEMKEAEATVDLQEREKHQTETLKLLFVLYFTILKAPIGSIPLHLLGSALEGLSRFAHRVNVDFFRDLLAVLRVHITEARKRVQSDVDRFASLDRLSQSKKAGDDNAESSDEEDAPSDVEGDGGDEEERRERREQSSDLVHRSIRHALLCLNTAFELLSGQGDVLNLDLSDLTTHLYALMLPLSTLPDLEQDPDSNNPYSFGAKPEVDTKRAVYGQEKRSIKHNTRKTLADLLFRSLDLVLLFPPPRSIPIDRSASFVKRLCIIALQLPPASVQRSLKLVAKLIAREDRLLALVDTTDRAKDGVYDPVAANPDATAGGVLKCGEVLWELEALRRCGNLEVQELVDRIRNLGAQK</sequence>
<feature type="compositionally biased region" description="Basic and acidic residues" evidence="6">
    <location>
        <begin position="333"/>
        <end position="350"/>
    </location>
</feature>
<dbReference type="PANTHER" id="PTHR14428:SF5">
    <property type="entry name" value="NUCLEOLAR COMPLEX PROTEIN 3 HOMOLOG"/>
    <property type="match status" value="1"/>
</dbReference>
<keyword evidence="10" id="KW-1185">Reference proteome</keyword>
<dbReference type="PANTHER" id="PTHR14428">
    <property type="entry name" value="NUCLEOLAR COMPLEX PROTEIN 3"/>
    <property type="match status" value="1"/>
</dbReference>
<feature type="region of interest" description="Disordered" evidence="6">
    <location>
        <begin position="836"/>
        <end position="875"/>
    </location>
</feature>
<evidence type="ECO:0000256" key="3">
    <source>
        <dbReference type="ARBA" id="ARBA00023054"/>
    </source>
</evidence>
<dbReference type="Proteomes" id="UP000323386">
    <property type="component" value="Unassembled WGS sequence"/>
</dbReference>
<feature type="compositionally biased region" description="Acidic residues" evidence="6">
    <location>
        <begin position="170"/>
        <end position="180"/>
    </location>
</feature>
<dbReference type="GO" id="GO:0003682">
    <property type="term" value="F:chromatin binding"/>
    <property type="evidence" value="ECO:0007669"/>
    <property type="project" value="TreeGrafter"/>
</dbReference>
<name>A0A5C3FCV4_9BASI</name>
<dbReference type="GO" id="GO:0006270">
    <property type="term" value="P:DNA replication initiation"/>
    <property type="evidence" value="ECO:0007669"/>
    <property type="project" value="TreeGrafter"/>
</dbReference>
<evidence type="ECO:0000256" key="5">
    <source>
        <dbReference type="SAM" id="Coils"/>
    </source>
</evidence>
<feature type="region of interest" description="Disordered" evidence="6">
    <location>
        <begin position="1"/>
        <end position="258"/>
    </location>
</feature>
<evidence type="ECO:0000256" key="2">
    <source>
        <dbReference type="ARBA" id="ARBA00007797"/>
    </source>
</evidence>
<dbReference type="Pfam" id="PF03914">
    <property type="entry name" value="CBF"/>
    <property type="match status" value="1"/>
</dbReference>
<feature type="compositionally biased region" description="Acidic residues" evidence="6">
    <location>
        <begin position="316"/>
        <end position="332"/>
    </location>
</feature>
<feature type="compositionally biased region" description="Basic residues" evidence="6">
    <location>
        <begin position="33"/>
        <end position="44"/>
    </location>
</feature>
<feature type="coiled-coil region" evidence="5">
    <location>
        <begin position="727"/>
        <end position="761"/>
    </location>
</feature>
<dbReference type="EMBL" id="OOIP01000060">
    <property type="protein sequence ID" value="SPO42263.1"/>
    <property type="molecule type" value="Genomic_DNA"/>
</dbReference>
<dbReference type="Pfam" id="PF07540">
    <property type="entry name" value="NOC3p"/>
    <property type="match status" value="1"/>
</dbReference>
<organism evidence="9 10">
    <name type="scientific">Pseudozyma flocculosa</name>
    <dbReference type="NCBI Taxonomy" id="84751"/>
    <lineage>
        <taxon>Eukaryota</taxon>
        <taxon>Fungi</taxon>
        <taxon>Dikarya</taxon>
        <taxon>Basidiomycota</taxon>
        <taxon>Ustilaginomycotina</taxon>
        <taxon>Ustilaginomycetes</taxon>
        <taxon>Ustilaginales</taxon>
        <taxon>Ustilaginaceae</taxon>
        <taxon>Pseudozyma</taxon>
    </lineage>
</organism>
<feature type="compositionally biased region" description="Basic and acidic residues" evidence="6">
    <location>
        <begin position="865"/>
        <end position="875"/>
    </location>
</feature>
<feature type="compositionally biased region" description="Basic and acidic residues" evidence="6">
    <location>
        <begin position="685"/>
        <end position="700"/>
    </location>
</feature>
<feature type="compositionally biased region" description="Acidic residues" evidence="6">
    <location>
        <begin position="56"/>
        <end position="76"/>
    </location>
</feature>
<dbReference type="InterPro" id="IPR005612">
    <property type="entry name" value="CCAAT-binding_factor"/>
</dbReference>
<comment type="similarity">
    <text evidence="2">Belongs to the CBF/MAK21 family.</text>
</comment>
<feature type="compositionally biased region" description="Acidic residues" evidence="6">
    <location>
        <begin position="188"/>
        <end position="197"/>
    </location>
</feature>
<evidence type="ECO:0000313" key="10">
    <source>
        <dbReference type="Proteomes" id="UP000323386"/>
    </source>
</evidence>
<evidence type="ECO:0000256" key="6">
    <source>
        <dbReference type="SAM" id="MobiDB-lite"/>
    </source>
</evidence>
<feature type="compositionally biased region" description="Acidic residues" evidence="6">
    <location>
        <begin position="843"/>
        <end position="864"/>
    </location>
</feature>
<gene>
    <name evidence="9" type="ORF">PSFLO_07746</name>
</gene>
<protein>
    <submittedName>
        <fullName evidence="9">Related to NOC3 protein, required for maturation and intranuclear transport of pre-ribosomes</fullName>
    </submittedName>
</protein>
<evidence type="ECO:0000256" key="1">
    <source>
        <dbReference type="ARBA" id="ARBA00004604"/>
    </source>
</evidence>
<feature type="compositionally biased region" description="Acidic residues" evidence="6">
    <location>
        <begin position="204"/>
        <end position="226"/>
    </location>
</feature>
<proteinExistence type="inferred from homology"/>